<dbReference type="RefSeq" id="WP_207763402.1">
    <property type="nucleotide sequence ID" value="NZ_NMWU01000028.1"/>
</dbReference>
<dbReference type="InterPro" id="IPR038461">
    <property type="entry name" value="Schlafen_AlbA_2_dom_sf"/>
</dbReference>
<keyword evidence="3" id="KW-1185">Reference proteome</keyword>
<comment type="caution">
    <text evidence="2">The sequence shown here is derived from an EMBL/GenBank/DDBJ whole genome shotgun (WGS) entry which is preliminary data.</text>
</comment>
<accession>A0A2N5J8P6</accession>
<evidence type="ECO:0000313" key="2">
    <source>
        <dbReference type="EMBL" id="PLS30583.1"/>
    </source>
</evidence>
<protein>
    <submittedName>
        <fullName evidence="2">Transcriptional regulator</fullName>
    </submittedName>
</protein>
<feature type="domain" description="Schlafen AlbA-2" evidence="1">
    <location>
        <begin position="19"/>
        <end position="123"/>
    </location>
</feature>
<gene>
    <name evidence="2" type="ORF">Uis1B_1571</name>
</gene>
<dbReference type="EMBL" id="NMWU01000028">
    <property type="protein sequence ID" value="PLS30583.1"/>
    <property type="molecule type" value="Genomic_DNA"/>
</dbReference>
<organism evidence="2 3">
    <name type="scientific">Bifidobacterium margollesii</name>
    <dbReference type="NCBI Taxonomy" id="2020964"/>
    <lineage>
        <taxon>Bacteria</taxon>
        <taxon>Bacillati</taxon>
        <taxon>Actinomycetota</taxon>
        <taxon>Actinomycetes</taxon>
        <taxon>Bifidobacteriales</taxon>
        <taxon>Bifidobacteriaceae</taxon>
        <taxon>Bifidobacterium</taxon>
    </lineage>
</organism>
<evidence type="ECO:0000313" key="3">
    <source>
        <dbReference type="Proteomes" id="UP000235050"/>
    </source>
</evidence>
<dbReference type="Proteomes" id="UP000235050">
    <property type="component" value="Unassembled WGS sequence"/>
</dbReference>
<sequence>MFMENLTLLVNELCKLPAETEWLEFKHNKYTPTMIGEDISALANSATIAGHPFAYLIWGVDDTTHDILGTDNEWYAMRSKQQEIESWIRMQLSGNTELDFQRAQIDEQRHVLILKIGSAVNRPISFAKV</sequence>
<dbReference type="InterPro" id="IPR007421">
    <property type="entry name" value="Schlafen_AlbA_2_dom"/>
</dbReference>
<proteinExistence type="predicted"/>
<evidence type="ECO:0000259" key="1">
    <source>
        <dbReference type="Pfam" id="PF04326"/>
    </source>
</evidence>
<dbReference type="Pfam" id="PF04326">
    <property type="entry name" value="SLFN_AlbA_2"/>
    <property type="match status" value="1"/>
</dbReference>
<reference evidence="2 3" key="1">
    <citation type="submission" date="2017-07" db="EMBL/GenBank/DDBJ databases">
        <title>Bifidobacterium novel species.</title>
        <authorList>
            <person name="Lugli G.A."/>
            <person name="Milani C."/>
            <person name="Duranti S."/>
            <person name="Mangifesta M."/>
        </authorList>
    </citation>
    <scope>NUCLEOTIDE SEQUENCE [LARGE SCALE GENOMIC DNA]</scope>
    <source>
        <strain evidence="3">Uis1B</strain>
    </source>
</reference>
<dbReference type="AlphaFoldDB" id="A0A2N5J8P6"/>
<dbReference type="Gene3D" id="3.30.950.30">
    <property type="entry name" value="Schlafen, AAA domain"/>
    <property type="match status" value="1"/>
</dbReference>
<name>A0A2N5J8P6_9BIFI</name>